<evidence type="ECO:0000256" key="2">
    <source>
        <dbReference type="ARBA" id="ARBA00022898"/>
    </source>
</evidence>
<evidence type="ECO:0000259" key="6">
    <source>
        <dbReference type="PROSITE" id="PS50949"/>
    </source>
</evidence>
<dbReference type="GO" id="GO:0003677">
    <property type="term" value="F:DNA binding"/>
    <property type="evidence" value="ECO:0007669"/>
    <property type="project" value="UniProtKB-KW"/>
</dbReference>
<keyword evidence="4" id="KW-0238">DNA-binding</keyword>
<dbReference type="PROSITE" id="PS50949">
    <property type="entry name" value="HTH_GNTR"/>
    <property type="match status" value="1"/>
</dbReference>
<dbReference type="AlphaFoldDB" id="A0A1C1YRB9"/>
<feature type="domain" description="HTH gntR-type" evidence="6">
    <location>
        <begin position="16"/>
        <end position="84"/>
    </location>
</feature>
<dbReference type="Pfam" id="PF00392">
    <property type="entry name" value="GntR"/>
    <property type="match status" value="1"/>
</dbReference>
<dbReference type="Pfam" id="PF00155">
    <property type="entry name" value="Aminotran_1_2"/>
    <property type="match status" value="1"/>
</dbReference>
<dbReference type="STRING" id="1480615.AWJ14_12670"/>
<dbReference type="SUPFAM" id="SSF46785">
    <property type="entry name" value="Winged helix' DNA-binding domain"/>
    <property type="match status" value="1"/>
</dbReference>
<dbReference type="CDD" id="cd00609">
    <property type="entry name" value="AAT_like"/>
    <property type="match status" value="1"/>
</dbReference>
<comment type="similarity">
    <text evidence="1">In the C-terminal section; belongs to the class-I pyridoxal-phosphate-dependent aminotransferase family.</text>
</comment>
<dbReference type="Gene3D" id="3.40.640.10">
    <property type="entry name" value="Type I PLP-dependent aspartate aminotransferase-like (Major domain)"/>
    <property type="match status" value="1"/>
</dbReference>
<evidence type="ECO:0000256" key="4">
    <source>
        <dbReference type="ARBA" id="ARBA00023125"/>
    </source>
</evidence>
<dbReference type="SUPFAM" id="SSF53383">
    <property type="entry name" value="PLP-dependent transferases"/>
    <property type="match status" value="1"/>
</dbReference>
<accession>A0A1C1YRB9</accession>
<evidence type="ECO:0000256" key="3">
    <source>
        <dbReference type="ARBA" id="ARBA00023015"/>
    </source>
</evidence>
<comment type="caution">
    <text evidence="7">The sequence shown here is derived from an EMBL/GenBank/DDBJ whole genome shotgun (WGS) entry which is preliminary data.</text>
</comment>
<dbReference type="InterPro" id="IPR004839">
    <property type="entry name" value="Aminotransferase_I/II_large"/>
</dbReference>
<dbReference type="InterPro" id="IPR036390">
    <property type="entry name" value="WH_DNA-bd_sf"/>
</dbReference>
<dbReference type="InterPro" id="IPR000524">
    <property type="entry name" value="Tscrpt_reg_HTH_GntR"/>
</dbReference>
<dbReference type="Proteomes" id="UP000094795">
    <property type="component" value="Unassembled WGS sequence"/>
</dbReference>
<proteinExistence type="inferred from homology"/>
<dbReference type="PANTHER" id="PTHR46577">
    <property type="entry name" value="HTH-TYPE TRANSCRIPTIONAL REGULATORY PROTEIN GABR"/>
    <property type="match status" value="1"/>
</dbReference>
<reference evidence="7 8" key="1">
    <citation type="submission" date="2015-12" db="EMBL/GenBank/DDBJ databases">
        <authorList>
            <person name="Shamseldin A."/>
            <person name="Moawad H."/>
            <person name="Abd El-Rahim W.M."/>
            <person name="Sadowsky M.J."/>
        </authorList>
    </citation>
    <scope>NUCLEOTIDE SEQUENCE [LARGE SCALE GENOMIC DNA]</scope>
    <source>
        <strain evidence="7 8">JC234</strain>
    </source>
</reference>
<evidence type="ECO:0000256" key="5">
    <source>
        <dbReference type="ARBA" id="ARBA00023163"/>
    </source>
</evidence>
<dbReference type="InterPro" id="IPR015424">
    <property type="entry name" value="PyrdxlP-dep_Trfase"/>
</dbReference>
<dbReference type="EMBL" id="LQZT01000048">
    <property type="protein sequence ID" value="OCW56059.1"/>
    <property type="molecule type" value="Genomic_DNA"/>
</dbReference>
<gene>
    <name evidence="7" type="ORF">AWJ14_12670</name>
</gene>
<keyword evidence="3" id="KW-0805">Transcription regulation</keyword>
<sequence>MSIPIDTFFLDPKFEGTLQQKIQRMISEGVLSGRFVPGAKLPSSRKLAAHLAISRITVTLAYSELVSDDYLIAKGRSGYYVSPTAPQRTRFDAPRGVIADKVDWTRAIGQRFSGQSLVEKPVDWRSYPYPFIYGQADERIFDHSNWRQCALQALGKREFATVTADSYERDDPELVKYIALNSLPRRGIQAKPEQILITLGGQNALWLAAQVLLNQRRTAVMENPGYPGLRVALNLARCNVVNVPVDHAGMRLDALPKNVDVVFTTPSHHCPTSVTMPLERRQALLERASSEDFLIVEDDYEFEMSFLNPPAPALKSLDEEGRVIYVGSFSKSLFPGLRLGYMVGSETFIREARALRMVIVRHPPGHLQRTVANFLSLGHFDALVARMGQAYRRRREVMQEAIDRRGLHIAGSDVSGGSSFWMRTPDGIDARDLSLAVKQRGVLIEPGHFFFENPEDGNHYFRIAYSSIDSSRIPAGIDIIADTIAEFGRA</sequence>
<dbReference type="InterPro" id="IPR036388">
    <property type="entry name" value="WH-like_DNA-bd_sf"/>
</dbReference>
<dbReference type="InterPro" id="IPR015421">
    <property type="entry name" value="PyrdxlP-dep_Trfase_major"/>
</dbReference>
<dbReference type="InterPro" id="IPR051446">
    <property type="entry name" value="HTH_trans_reg/aminotransferase"/>
</dbReference>
<organism evidence="7 8">
    <name type="scientific">Hoeflea olei</name>
    <dbReference type="NCBI Taxonomy" id="1480615"/>
    <lineage>
        <taxon>Bacteria</taxon>
        <taxon>Pseudomonadati</taxon>
        <taxon>Pseudomonadota</taxon>
        <taxon>Alphaproteobacteria</taxon>
        <taxon>Hyphomicrobiales</taxon>
        <taxon>Rhizobiaceae</taxon>
        <taxon>Hoeflea</taxon>
    </lineage>
</organism>
<dbReference type="OrthoDB" id="9808770at2"/>
<dbReference type="SMART" id="SM00345">
    <property type="entry name" value="HTH_GNTR"/>
    <property type="match status" value="1"/>
</dbReference>
<dbReference type="CDD" id="cd07377">
    <property type="entry name" value="WHTH_GntR"/>
    <property type="match status" value="1"/>
</dbReference>
<keyword evidence="2" id="KW-0663">Pyridoxal phosphate</keyword>
<dbReference type="RefSeq" id="WP_066183358.1">
    <property type="nucleotide sequence ID" value="NZ_LQZT01000048.1"/>
</dbReference>
<dbReference type="PANTHER" id="PTHR46577:SF1">
    <property type="entry name" value="HTH-TYPE TRANSCRIPTIONAL REGULATORY PROTEIN GABR"/>
    <property type="match status" value="1"/>
</dbReference>
<name>A0A1C1YRB9_9HYPH</name>
<dbReference type="GO" id="GO:0030170">
    <property type="term" value="F:pyridoxal phosphate binding"/>
    <property type="evidence" value="ECO:0007669"/>
    <property type="project" value="InterPro"/>
</dbReference>
<evidence type="ECO:0000313" key="8">
    <source>
        <dbReference type="Proteomes" id="UP000094795"/>
    </source>
</evidence>
<keyword evidence="8" id="KW-1185">Reference proteome</keyword>
<dbReference type="GO" id="GO:0003700">
    <property type="term" value="F:DNA-binding transcription factor activity"/>
    <property type="evidence" value="ECO:0007669"/>
    <property type="project" value="InterPro"/>
</dbReference>
<dbReference type="Gene3D" id="1.10.10.10">
    <property type="entry name" value="Winged helix-like DNA-binding domain superfamily/Winged helix DNA-binding domain"/>
    <property type="match status" value="1"/>
</dbReference>
<protein>
    <submittedName>
        <fullName evidence="7">GntR family transcriptional regulator</fullName>
    </submittedName>
</protein>
<evidence type="ECO:0000256" key="1">
    <source>
        <dbReference type="ARBA" id="ARBA00005384"/>
    </source>
</evidence>
<keyword evidence="5" id="KW-0804">Transcription</keyword>
<evidence type="ECO:0000313" key="7">
    <source>
        <dbReference type="EMBL" id="OCW56059.1"/>
    </source>
</evidence>